<dbReference type="InterPro" id="IPR014748">
    <property type="entry name" value="Enoyl-CoA_hydra_C"/>
</dbReference>
<keyword evidence="6" id="KW-1185">Reference proteome</keyword>
<proteinExistence type="inferred from homology"/>
<dbReference type="AlphaFoldDB" id="A0A0S4QMT0"/>
<dbReference type="Pfam" id="PF00378">
    <property type="entry name" value="ECH_1"/>
    <property type="match status" value="1"/>
</dbReference>
<evidence type="ECO:0000256" key="2">
    <source>
        <dbReference type="ARBA" id="ARBA00023098"/>
    </source>
</evidence>
<sequence length="249" mass="26599">MSVVTSRHGRVLIIRIDREHKRNALNAEVTAGIDQAMNELEDDPDLWVGILTGGPRMFSAGADLATGPGEPTERGGLVGIIHRRRVKPMIAAVEGLALGGGVELVLCCDMVVAARTAQFGLPEVKRGLMPDFGGAFRVTRVLPRNIANEMLATGDNLTAERAERLGFVNHLTEPGAALDGALALAERIVANAPLAVRAALGTAHREVAPDETASWEYSDATHAELLKTADLTEGLAAFFERRPPTWKGE</sequence>
<evidence type="ECO:0000313" key="6">
    <source>
        <dbReference type="Proteomes" id="UP000198802"/>
    </source>
</evidence>
<protein>
    <submittedName>
        <fullName evidence="5">Enoyl-CoA hydratase/carnithine racemase</fullName>
    </submittedName>
</protein>
<gene>
    <name evidence="5" type="ORF">Ga0074812_108267</name>
</gene>
<dbReference type="InterPro" id="IPR001753">
    <property type="entry name" value="Enoyl-CoA_hydra/iso"/>
</dbReference>
<dbReference type="PANTHER" id="PTHR11941">
    <property type="entry name" value="ENOYL-COA HYDRATASE-RELATED"/>
    <property type="match status" value="1"/>
</dbReference>
<dbReference type="PROSITE" id="PS00166">
    <property type="entry name" value="ENOYL_COA_HYDRATASE"/>
    <property type="match status" value="1"/>
</dbReference>
<evidence type="ECO:0000256" key="3">
    <source>
        <dbReference type="ARBA" id="ARBA00023239"/>
    </source>
</evidence>
<dbReference type="EMBL" id="FAOZ01000008">
    <property type="protein sequence ID" value="CUU56739.1"/>
    <property type="molecule type" value="Genomic_DNA"/>
</dbReference>
<reference evidence="6" key="1">
    <citation type="submission" date="2015-11" db="EMBL/GenBank/DDBJ databases">
        <authorList>
            <person name="Varghese N."/>
        </authorList>
    </citation>
    <scope>NUCLEOTIDE SEQUENCE [LARGE SCALE GENOMIC DNA]</scope>
    <source>
        <strain evidence="6">DSM 45899</strain>
    </source>
</reference>
<dbReference type="PANTHER" id="PTHR11941:SF169">
    <property type="entry name" value="(7AS)-7A-METHYL-1,5-DIOXO-2,3,5,6,7,7A-HEXAHYDRO-1H-INDENE-CARBOXYL-COA HYDROLASE"/>
    <property type="match status" value="1"/>
</dbReference>
<dbReference type="CDD" id="cd06558">
    <property type="entry name" value="crotonase-like"/>
    <property type="match status" value="1"/>
</dbReference>
<evidence type="ECO:0000256" key="1">
    <source>
        <dbReference type="ARBA" id="ARBA00005254"/>
    </source>
</evidence>
<dbReference type="Gene3D" id="3.90.226.10">
    <property type="entry name" value="2-enoyl-CoA Hydratase, Chain A, domain 1"/>
    <property type="match status" value="1"/>
</dbReference>
<organism evidence="5 6">
    <name type="scientific">Parafrankia irregularis</name>
    <dbReference type="NCBI Taxonomy" id="795642"/>
    <lineage>
        <taxon>Bacteria</taxon>
        <taxon>Bacillati</taxon>
        <taxon>Actinomycetota</taxon>
        <taxon>Actinomycetes</taxon>
        <taxon>Frankiales</taxon>
        <taxon>Frankiaceae</taxon>
        <taxon>Parafrankia</taxon>
    </lineage>
</organism>
<dbReference type="InterPro" id="IPR018376">
    <property type="entry name" value="Enoyl-CoA_hyd/isom_CS"/>
</dbReference>
<evidence type="ECO:0000313" key="5">
    <source>
        <dbReference type="EMBL" id="CUU56739.1"/>
    </source>
</evidence>
<comment type="similarity">
    <text evidence="1 4">Belongs to the enoyl-CoA hydratase/isomerase family.</text>
</comment>
<dbReference type="Gene3D" id="1.10.12.10">
    <property type="entry name" value="Lyase 2-enoyl-coa Hydratase, Chain A, domain 2"/>
    <property type="match status" value="1"/>
</dbReference>
<keyword evidence="2" id="KW-0443">Lipid metabolism</keyword>
<dbReference type="InterPro" id="IPR029045">
    <property type="entry name" value="ClpP/crotonase-like_dom_sf"/>
</dbReference>
<keyword evidence="3" id="KW-0456">Lyase</keyword>
<dbReference type="SUPFAM" id="SSF52096">
    <property type="entry name" value="ClpP/crotonase"/>
    <property type="match status" value="1"/>
</dbReference>
<dbReference type="RefSeq" id="WP_054569904.1">
    <property type="nucleotide sequence ID" value="NZ_FAOZ01000008.1"/>
</dbReference>
<dbReference type="Proteomes" id="UP000198802">
    <property type="component" value="Unassembled WGS sequence"/>
</dbReference>
<accession>A0A0S4QMT0</accession>
<dbReference type="GO" id="GO:0016829">
    <property type="term" value="F:lyase activity"/>
    <property type="evidence" value="ECO:0007669"/>
    <property type="project" value="UniProtKB-KW"/>
</dbReference>
<evidence type="ECO:0000256" key="4">
    <source>
        <dbReference type="RuleBase" id="RU003707"/>
    </source>
</evidence>
<name>A0A0S4QMT0_9ACTN</name>
<dbReference type="GO" id="GO:0006635">
    <property type="term" value="P:fatty acid beta-oxidation"/>
    <property type="evidence" value="ECO:0007669"/>
    <property type="project" value="TreeGrafter"/>
</dbReference>